<feature type="repeat" description="WD" evidence="11">
    <location>
        <begin position="581"/>
        <end position="613"/>
    </location>
</feature>
<gene>
    <name evidence="14" type="ORF">MANT1106_LOCUS9279</name>
</gene>
<accession>A0A7S0SH92</accession>
<organism evidence="14">
    <name type="scientific">Mantoniella antarctica</name>
    <dbReference type="NCBI Taxonomy" id="81844"/>
    <lineage>
        <taxon>Eukaryota</taxon>
        <taxon>Viridiplantae</taxon>
        <taxon>Chlorophyta</taxon>
        <taxon>Mamiellophyceae</taxon>
        <taxon>Mamiellales</taxon>
        <taxon>Mamiellaceae</taxon>
        <taxon>Mantoniella</taxon>
    </lineage>
</organism>
<evidence type="ECO:0000313" key="14">
    <source>
        <dbReference type="EMBL" id="CAD8706596.1"/>
    </source>
</evidence>
<dbReference type="FunFam" id="2.130.10.10:FF:000207">
    <property type="entry name" value="Cilia- and flagella-associated protein 52"/>
    <property type="match status" value="1"/>
</dbReference>
<name>A0A7S0SH92_9CHLO</name>
<evidence type="ECO:0000259" key="12">
    <source>
        <dbReference type="Pfam" id="PF23342"/>
    </source>
</evidence>
<evidence type="ECO:0000256" key="3">
    <source>
        <dbReference type="ARBA" id="ARBA00022490"/>
    </source>
</evidence>
<evidence type="ECO:0000256" key="10">
    <source>
        <dbReference type="ARBA" id="ARBA00029552"/>
    </source>
</evidence>
<dbReference type="InterPro" id="IPR055440">
    <property type="entry name" value="Beta-prop_WDR90_4th"/>
</dbReference>
<feature type="domain" description="WDR90 4th beta-propeller" evidence="12">
    <location>
        <begin position="334"/>
        <end position="504"/>
    </location>
</feature>
<evidence type="ECO:0000256" key="2">
    <source>
        <dbReference type="ARBA" id="ARBA00004496"/>
    </source>
</evidence>
<evidence type="ECO:0000256" key="7">
    <source>
        <dbReference type="ARBA" id="ARBA00023069"/>
    </source>
</evidence>
<keyword evidence="8" id="KW-0966">Cell projection</keyword>
<dbReference type="InterPro" id="IPR055439">
    <property type="entry name" value="Beta-prop_EML_1st"/>
</dbReference>
<evidence type="ECO:0000256" key="11">
    <source>
        <dbReference type="PROSITE-ProRule" id="PRU00221"/>
    </source>
</evidence>
<dbReference type="InterPro" id="IPR036322">
    <property type="entry name" value="WD40_repeat_dom_sf"/>
</dbReference>
<sequence length="618" mass="66528">MSTASPLPLESVIGFEGKVHGGLVLHPNGKTMLYPLGATIVIKELGDAFSQSFLQGHTDEVSCLTLSTDGRYLASGQISYMGFTADIIVWDLETRTMVHRMSLHKVKVQALTFSYDGKYLASLGGQDDNSLVIWDVETGNAICGSPTSNEQVTCVKFFSNTNTKLATGGHNNLDVWDFDRGNRKIRPTNCRLGQLRRICNSITVDEYDEYMYVGTTSGDVLQVSLSQHLFKAAGPLKSRVAKGVASNAIAPTGELVIGGGDGSVTVLERGSMKTMAATKLESGVTSCVMAPGVHKDGGFGIYCGTESSNIYYLKYSPTSGFQSELIQTCHHEPINDVAFPQGYSEVFATCGSSDIRVWHIAEARELLRIQVPNVECNCVAFFGDGGSIISGWSDGKIRAFAPQSGRLLYTINDAHSAVTAIIATNDCSRILSGGKEGNVRVWRVGPQSQTMVASMKEHKGPVNSIALRANDTECVSASSDGSAIIWDLARFTRNNSLFASTFFKACAYHPDESQIVTTGTDRKVTWWDAFDGQAIRILEGSGSAEINALDISAAGDMVVTGGGDKDVKIWGYDEGHCYHVGKGHSGAITKVKFTPDGERIVTVGAEGAIFIWQNMPIH</sequence>
<evidence type="ECO:0000256" key="8">
    <source>
        <dbReference type="ARBA" id="ARBA00023273"/>
    </source>
</evidence>
<proteinExistence type="inferred from homology"/>
<evidence type="ECO:0000256" key="9">
    <source>
        <dbReference type="ARBA" id="ARBA00029456"/>
    </source>
</evidence>
<protein>
    <recommendedName>
        <fullName evidence="10">Cilia- and flagella-associated protein 52</fullName>
    </recommendedName>
</protein>
<feature type="domain" description="EML-like first beta-propeller" evidence="13">
    <location>
        <begin position="51"/>
        <end position="310"/>
    </location>
</feature>
<dbReference type="SMART" id="SM00320">
    <property type="entry name" value="WD40"/>
    <property type="match status" value="10"/>
</dbReference>
<reference evidence="14" key="1">
    <citation type="submission" date="2021-01" db="EMBL/GenBank/DDBJ databases">
        <authorList>
            <person name="Corre E."/>
            <person name="Pelletier E."/>
            <person name="Niang G."/>
            <person name="Scheremetjew M."/>
            <person name="Finn R."/>
            <person name="Kale V."/>
            <person name="Holt S."/>
            <person name="Cochrane G."/>
            <person name="Meng A."/>
            <person name="Brown T."/>
            <person name="Cohen L."/>
        </authorList>
    </citation>
    <scope>NUCLEOTIDE SEQUENCE</scope>
    <source>
        <strain evidence="14">SL-175</strain>
    </source>
</reference>
<dbReference type="GO" id="GO:0031514">
    <property type="term" value="C:motile cilium"/>
    <property type="evidence" value="ECO:0007669"/>
    <property type="project" value="UniProtKB-SubCell"/>
</dbReference>
<dbReference type="GO" id="GO:0005930">
    <property type="term" value="C:axoneme"/>
    <property type="evidence" value="ECO:0007669"/>
    <property type="project" value="UniProtKB-ARBA"/>
</dbReference>
<evidence type="ECO:0000256" key="1">
    <source>
        <dbReference type="ARBA" id="ARBA00004230"/>
    </source>
</evidence>
<dbReference type="EMBL" id="HBFC01015783">
    <property type="protein sequence ID" value="CAD8706596.1"/>
    <property type="molecule type" value="Transcribed_RNA"/>
</dbReference>
<keyword evidence="5" id="KW-0677">Repeat</keyword>
<dbReference type="SUPFAM" id="SSF50978">
    <property type="entry name" value="WD40 repeat-like"/>
    <property type="match status" value="2"/>
</dbReference>
<feature type="repeat" description="WD" evidence="11">
    <location>
        <begin position="539"/>
        <end position="580"/>
    </location>
</feature>
<dbReference type="PROSITE" id="PS00678">
    <property type="entry name" value="WD_REPEATS_1"/>
    <property type="match status" value="2"/>
</dbReference>
<keyword evidence="6" id="KW-0282">Flagellum</keyword>
<dbReference type="InterPro" id="IPR015943">
    <property type="entry name" value="WD40/YVTN_repeat-like_dom_sf"/>
</dbReference>
<dbReference type="Pfam" id="PF23342">
    <property type="entry name" value="WDR90_beta-prop_4th"/>
    <property type="match status" value="1"/>
</dbReference>
<keyword evidence="3" id="KW-0963">Cytoplasm</keyword>
<dbReference type="PANTHER" id="PTHR13720:SF14">
    <property type="entry name" value="CILIA- AND FLAGELLA-ASSOCIATED PROTEIN 52"/>
    <property type="match status" value="1"/>
</dbReference>
<dbReference type="FunFam" id="2.130.10.10:FF:001320">
    <property type="entry name" value="Predicted protein"/>
    <property type="match status" value="1"/>
</dbReference>
<evidence type="ECO:0000256" key="4">
    <source>
        <dbReference type="ARBA" id="ARBA00022574"/>
    </source>
</evidence>
<dbReference type="InterPro" id="IPR019775">
    <property type="entry name" value="WD40_repeat_CS"/>
</dbReference>
<dbReference type="InterPro" id="IPR050630">
    <property type="entry name" value="WD_repeat_EMAP"/>
</dbReference>
<comment type="subcellular location">
    <subcellularLocation>
        <location evidence="1">Cell projection</location>
        <location evidence="1">Cilium</location>
        <location evidence="1">Flagellum</location>
    </subcellularLocation>
    <subcellularLocation>
        <location evidence="2">Cytoplasm</location>
    </subcellularLocation>
</comment>
<keyword evidence="4 11" id="KW-0853">WD repeat</keyword>
<dbReference type="Pfam" id="PF00400">
    <property type="entry name" value="WD40"/>
    <property type="match status" value="3"/>
</dbReference>
<evidence type="ECO:0000259" key="13">
    <source>
        <dbReference type="Pfam" id="PF23409"/>
    </source>
</evidence>
<dbReference type="PANTHER" id="PTHR13720">
    <property type="entry name" value="WD-40 REPEAT PROTEIN"/>
    <property type="match status" value="1"/>
</dbReference>
<evidence type="ECO:0000256" key="5">
    <source>
        <dbReference type="ARBA" id="ARBA00022737"/>
    </source>
</evidence>
<dbReference type="InterPro" id="IPR001680">
    <property type="entry name" value="WD40_rpt"/>
</dbReference>
<feature type="repeat" description="WD" evidence="11">
    <location>
        <begin position="411"/>
        <end position="452"/>
    </location>
</feature>
<dbReference type="CDD" id="cd00200">
    <property type="entry name" value="WD40"/>
    <property type="match status" value="1"/>
</dbReference>
<dbReference type="PROSITE" id="PS50082">
    <property type="entry name" value="WD_REPEATS_2"/>
    <property type="match status" value="4"/>
</dbReference>
<keyword evidence="7" id="KW-0969">Cilium</keyword>
<evidence type="ECO:0000256" key="6">
    <source>
        <dbReference type="ARBA" id="ARBA00022846"/>
    </source>
</evidence>
<dbReference type="Pfam" id="PF23409">
    <property type="entry name" value="Beta-prop_EML"/>
    <property type="match status" value="1"/>
</dbReference>
<feature type="repeat" description="WD" evidence="11">
    <location>
        <begin position="455"/>
        <end position="488"/>
    </location>
</feature>
<comment type="similarity">
    <text evidence="9">Belongs to the CFAP52 family.</text>
</comment>
<dbReference type="AlphaFoldDB" id="A0A7S0SH92"/>
<dbReference type="Gene3D" id="2.130.10.10">
    <property type="entry name" value="YVTN repeat-like/Quinoprotein amine dehydrogenase"/>
    <property type="match status" value="3"/>
</dbReference>
<dbReference type="PROSITE" id="PS50294">
    <property type="entry name" value="WD_REPEATS_REGION"/>
    <property type="match status" value="2"/>
</dbReference>